<organism evidence="2 3">
    <name type="scientific">Hamadaea flava</name>
    <dbReference type="NCBI Taxonomy" id="1742688"/>
    <lineage>
        <taxon>Bacteria</taxon>
        <taxon>Bacillati</taxon>
        <taxon>Actinomycetota</taxon>
        <taxon>Actinomycetes</taxon>
        <taxon>Micromonosporales</taxon>
        <taxon>Micromonosporaceae</taxon>
        <taxon>Hamadaea</taxon>
    </lineage>
</organism>
<reference evidence="3" key="1">
    <citation type="journal article" date="2019" name="Int. J. Syst. Evol. Microbiol.">
        <title>The Global Catalogue of Microorganisms (GCM) 10K type strain sequencing project: providing services to taxonomists for standard genome sequencing and annotation.</title>
        <authorList>
            <consortium name="The Broad Institute Genomics Platform"/>
            <consortium name="The Broad Institute Genome Sequencing Center for Infectious Disease"/>
            <person name="Wu L."/>
            <person name="Ma J."/>
        </authorList>
    </citation>
    <scope>NUCLEOTIDE SEQUENCE [LARGE SCALE GENOMIC DNA]</scope>
    <source>
        <strain evidence="3">CGMCC 4.7289</strain>
    </source>
</reference>
<dbReference type="CDD" id="cd02440">
    <property type="entry name" value="AdoMet_MTases"/>
    <property type="match status" value="1"/>
</dbReference>
<dbReference type="Proteomes" id="UP001595816">
    <property type="component" value="Unassembled WGS sequence"/>
</dbReference>
<dbReference type="PANTHER" id="PTHR43591:SF24">
    <property type="entry name" value="2-METHOXY-6-POLYPRENYL-1,4-BENZOQUINOL METHYLASE, MITOCHONDRIAL"/>
    <property type="match status" value="1"/>
</dbReference>
<dbReference type="EMBL" id="JBHSAY010000013">
    <property type="protein sequence ID" value="MFC4133686.1"/>
    <property type="molecule type" value="Genomic_DNA"/>
</dbReference>
<dbReference type="SUPFAM" id="SSF53335">
    <property type="entry name" value="S-adenosyl-L-methionine-dependent methyltransferases"/>
    <property type="match status" value="1"/>
</dbReference>
<accession>A0ABV8LTG7</accession>
<dbReference type="GO" id="GO:0008168">
    <property type="term" value="F:methyltransferase activity"/>
    <property type="evidence" value="ECO:0007669"/>
    <property type="project" value="UniProtKB-KW"/>
</dbReference>
<feature type="domain" description="Methyltransferase" evidence="1">
    <location>
        <begin position="52"/>
        <end position="148"/>
    </location>
</feature>
<comment type="caution">
    <text evidence="2">The sequence shown here is derived from an EMBL/GenBank/DDBJ whole genome shotgun (WGS) entry which is preliminary data.</text>
</comment>
<gene>
    <name evidence="2" type="ORF">ACFOZ4_24005</name>
</gene>
<dbReference type="Pfam" id="PF13649">
    <property type="entry name" value="Methyltransf_25"/>
    <property type="match status" value="1"/>
</dbReference>
<dbReference type="InterPro" id="IPR029063">
    <property type="entry name" value="SAM-dependent_MTases_sf"/>
</dbReference>
<dbReference type="RefSeq" id="WP_253750598.1">
    <property type="nucleotide sequence ID" value="NZ_JAMZDZ010000001.1"/>
</dbReference>
<dbReference type="GO" id="GO:0032259">
    <property type="term" value="P:methylation"/>
    <property type="evidence" value="ECO:0007669"/>
    <property type="project" value="UniProtKB-KW"/>
</dbReference>
<keyword evidence="3" id="KW-1185">Reference proteome</keyword>
<name>A0ABV8LTG7_9ACTN</name>
<evidence type="ECO:0000259" key="1">
    <source>
        <dbReference type="Pfam" id="PF13649"/>
    </source>
</evidence>
<dbReference type="InterPro" id="IPR041698">
    <property type="entry name" value="Methyltransf_25"/>
</dbReference>
<evidence type="ECO:0000313" key="2">
    <source>
        <dbReference type="EMBL" id="MFC4133686.1"/>
    </source>
</evidence>
<proteinExistence type="predicted"/>
<dbReference type="Gene3D" id="3.40.50.150">
    <property type="entry name" value="Vaccinia Virus protein VP39"/>
    <property type="match status" value="1"/>
</dbReference>
<keyword evidence="2" id="KW-0808">Transferase</keyword>
<evidence type="ECO:0000313" key="3">
    <source>
        <dbReference type="Proteomes" id="UP001595816"/>
    </source>
</evidence>
<protein>
    <submittedName>
        <fullName evidence="2">Methyltransferase domain-containing protein</fullName>
    </submittedName>
</protein>
<sequence>MGRVSSGTFDEAISAWRQWQDAPWGRLRYAIAAANLARHLDEALPGGAPGHVLDVAGGNGVEAVRLATAGHKVTLVDYSAQMLAAATELARKAGVADRMTIVESDVARLPDLLAGLEHDLVLCHNLLPYVTDVEAALTTCLDTLRPGGVLSVISNNAHSEPLRVAVREQDPSAALEALNSPVRMTRTFGAPMTPRTADEVIAVLSKLGARVEGHYGIRSVCDYMADDDRKYDASFYAELERLEIALADRLPYKLTARLFHVIAVKPLA</sequence>
<keyword evidence="2" id="KW-0489">Methyltransferase</keyword>
<dbReference type="PANTHER" id="PTHR43591">
    <property type="entry name" value="METHYLTRANSFERASE"/>
    <property type="match status" value="1"/>
</dbReference>